<dbReference type="SUPFAM" id="SSF56300">
    <property type="entry name" value="Metallo-dependent phosphatases"/>
    <property type="match status" value="1"/>
</dbReference>
<gene>
    <name evidence="3" type="ORF">RGF97_06155</name>
</gene>
<reference evidence="3 4" key="1">
    <citation type="submission" date="2023-09" db="EMBL/GenBank/DDBJ databases">
        <title>Complete genome of Streptomyces roseicoloratus T14.</title>
        <authorList>
            <person name="Bashizi T."/>
            <person name="Kim M.-J."/>
            <person name="Lee G."/>
            <person name="Tagele S.B."/>
            <person name="Shin J.-H."/>
        </authorList>
    </citation>
    <scope>NUCLEOTIDE SEQUENCE [LARGE SCALE GENOMIC DNA]</scope>
    <source>
        <strain evidence="3 4">T14</strain>
    </source>
</reference>
<dbReference type="RefSeq" id="WP_128980946.1">
    <property type="nucleotide sequence ID" value="NZ_CP133762.1"/>
</dbReference>
<dbReference type="EMBL" id="CP133762">
    <property type="protein sequence ID" value="WMX44527.1"/>
    <property type="molecule type" value="Genomic_DNA"/>
</dbReference>
<name>A0ABY9RQP8_9ACTN</name>
<organism evidence="3 4">
    <name type="scientific">Streptomyces roseicoloratus</name>
    <dbReference type="NCBI Taxonomy" id="2508722"/>
    <lineage>
        <taxon>Bacteria</taxon>
        <taxon>Bacillati</taxon>
        <taxon>Actinomycetota</taxon>
        <taxon>Actinomycetes</taxon>
        <taxon>Kitasatosporales</taxon>
        <taxon>Streptomycetaceae</taxon>
        <taxon>Streptomyces</taxon>
    </lineage>
</organism>
<dbReference type="InterPro" id="IPR029052">
    <property type="entry name" value="Metallo-depent_PP-like"/>
</dbReference>
<proteinExistence type="predicted"/>
<feature type="domain" description="Polynucleotide kinase-phosphatase ligase" evidence="2">
    <location>
        <begin position="465"/>
        <end position="844"/>
    </location>
</feature>
<dbReference type="PANTHER" id="PTHR42850">
    <property type="entry name" value="METALLOPHOSPHOESTERASE"/>
    <property type="match status" value="1"/>
</dbReference>
<dbReference type="PANTHER" id="PTHR42850:SF7">
    <property type="entry name" value="BIS(5'-NUCLEOSYL)-TETRAPHOSPHATASE PRPE [ASYMMETRICAL]"/>
    <property type="match status" value="1"/>
</dbReference>
<sequence>MTDTIETPSRRLPVTDLSLVVLIGATGSGKSSFARRHFKPTEIVSSDFCRGLVADDENDQSASKDAFDVLHYIAGKRLAAGRLTVVDATNVQREARRQLVGLAREHDVLPIAIVLDLPESVCAERNAARPDRAHLPRHVIQRHRRELRRSLKGLEREGFRKVHVLRGVAEVEAAEVVLEKRFNDLRHLTGPFDIIGDVHGCRSELETLLAKLGYVDGRHPEGRTAVFVGDLVDRGPDSPGVLRRVMDMVAAGDALCVPGNHENKLGRWLRGRKVQETHGLAETIEQLGREPEAFRAEVAAFVDGLVSHYVLDEGRLVVCHAGLPEKYHGRTSGRVRSHALYGDTTGETDEFGLPVRYPWAEDYRGRATVVYGHTPVPNTSWINNTICLDTGAVFGGRMTALRWPERELVDVPAEKVWYEPARPLATEAPGGHQGRPLDLADVHGRRIVETRLMGNVAVREENAAAALEVMSRFAVDPRLLAYLPPTMAPTATSKAEGYLEHPAEAFAQYAADGVGRVVCEEKHMGSRAVALVCRDAGAARERFGADGPTGALHTRTGRPFFDDPETTELVLGRLRAAIGAAGLWDELDTDWLLLDGELMPWSLKSAGLLRSQYAAVGAASRAVFPGALGALEQAAARGVPGLDGLLGRQRERAVDAAAFTEAYRRYCWPTDGLEGVRFAPFQVLAVRGRSLAAVPHDEQLAWLDRLVEHDPTGLLQVTRRLVVDPADETSVRAGTDWWLELTAAGGEGMVVKPLAAVVTGSDGRPVQPGVKVRGREYLRIIYGPEYTRPDNLARLRERHLGHKRSLALREYALGLEALDRLAAGEPLWRVHEAVFAVLALESEPVDPRL</sequence>
<dbReference type="Proteomes" id="UP001250858">
    <property type="component" value="Chromosome"/>
</dbReference>
<dbReference type="InterPro" id="IPR027417">
    <property type="entry name" value="P-loop_NTPase"/>
</dbReference>
<protein>
    <submittedName>
        <fullName evidence="3">Polynucleotide kinase-phosphatase</fullName>
    </submittedName>
</protein>
<dbReference type="Gene3D" id="3.40.50.300">
    <property type="entry name" value="P-loop containing nucleotide triphosphate hydrolases"/>
    <property type="match status" value="1"/>
</dbReference>
<dbReference type="Gene3D" id="3.30.470.30">
    <property type="entry name" value="DNA ligase/mRNA capping enzyme"/>
    <property type="match status" value="2"/>
</dbReference>
<dbReference type="SUPFAM" id="SSF56091">
    <property type="entry name" value="DNA ligase/mRNA capping enzyme, catalytic domain"/>
    <property type="match status" value="1"/>
</dbReference>
<keyword evidence="4" id="KW-1185">Reference proteome</keyword>
<dbReference type="Pfam" id="PF16542">
    <property type="entry name" value="PNKP_ligase"/>
    <property type="match status" value="1"/>
</dbReference>
<evidence type="ECO:0000259" key="2">
    <source>
        <dbReference type="Pfam" id="PF16542"/>
    </source>
</evidence>
<accession>A0ABY9RQP8</accession>
<dbReference type="Pfam" id="PF00149">
    <property type="entry name" value="Metallophos"/>
    <property type="match status" value="1"/>
</dbReference>
<evidence type="ECO:0000313" key="3">
    <source>
        <dbReference type="EMBL" id="WMX44527.1"/>
    </source>
</evidence>
<dbReference type="Gene3D" id="3.60.21.10">
    <property type="match status" value="1"/>
</dbReference>
<dbReference type="InterPro" id="IPR024028">
    <property type="entry name" value="PNKP_bac"/>
</dbReference>
<dbReference type="GO" id="GO:0016301">
    <property type="term" value="F:kinase activity"/>
    <property type="evidence" value="ECO:0007669"/>
    <property type="project" value="UniProtKB-KW"/>
</dbReference>
<dbReference type="InterPro" id="IPR032380">
    <property type="entry name" value="PNKP_ligase_dom"/>
</dbReference>
<dbReference type="InterPro" id="IPR041780">
    <property type="entry name" value="MPP_PrpE-like"/>
</dbReference>
<evidence type="ECO:0000313" key="4">
    <source>
        <dbReference type="Proteomes" id="UP001250858"/>
    </source>
</evidence>
<dbReference type="Pfam" id="PF13671">
    <property type="entry name" value="AAA_33"/>
    <property type="match status" value="1"/>
</dbReference>
<keyword evidence="3" id="KW-0418">Kinase</keyword>
<dbReference type="NCBIfam" id="TIGR04075">
    <property type="entry name" value="bacter_Pnkp"/>
    <property type="match status" value="1"/>
</dbReference>
<feature type="domain" description="Calcineurin-like phosphoesterase" evidence="1">
    <location>
        <begin position="191"/>
        <end position="377"/>
    </location>
</feature>
<evidence type="ECO:0000259" key="1">
    <source>
        <dbReference type="Pfam" id="PF00149"/>
    </source>
</evidence>
<dbReference type="SUPFAM" id="SSF52540">
    <property type="entry name" value="P-loop containing nucleoside triphosphate hydrolases"/>
    <property type="match status" value="1"/>
</dbReference>
<dbReference type="InterPro" id="IPR050126">
    <property type="entry name" value="Ap4A_hydrolase"/>
</dbReference>
<keyword evidence="3" id="KW-0808">Transferase</keyword>
<dbReference type="InterPro" id="IPR004843">
    <property type="entry name" value="Calcineurin-like_PHP"/>
</dbReference>
<dbReference type="CDD" id="cd07423">
    <property type="entry name" value="MPP_Prp_like"/>
    <property type="match status" value="1"/>
</dbReference>